<reference evidence="2" key="1">
    <citation type="submission" date="2017-02" db="EMBL/GenBank/DDBJ databases">
        <authorList>
            <person name="Varghese N."/>
            <person name="Submissions S."/>
        </authorList>
    </citation>
    <scope>NUCLEOTIDE SEQUENCE [LARGE SCALE GENOMIC DNA]</scope>
    <source>
        <strain evidence="2">ATCC 35199</strain>
    </source>
</reference>
<sequence length="73" mass="8358">MPEKLMRWNGSEWVEVTSLVRNEVTTVVGLRKKLEDNLVPITPADVALFVDIDFIRKDLNVNYDVRVSGLTKL</sequence>
<dbReference type="AlphaFoldDB" id="A0A1T5A0J8"/>
<dbReference type="Proteomes" id="UP000243406">
    <property type="component" value="Unassembled WGS sequence"/>
</dbReference>
<proteinExistence type="predicted"/>
<evidence type="ECO:0000313" key="1">
    <source>
        <dbReference type="EMBL" id="SKB28289.1"/>
    </source>
</evidence>
<protein>
    <submittedName>
        <fullName evidence="1">Uncharacterized protein</fullName>
    </submittedName>
</protein>
<dbReference type="RefSeq" id="WP_079588559.1">
    <property type="nucleotide sequence ID" value="NZ_FUYN01000001.1"/>
</dbReference>
<evidence type="ECO:0000313" key="2">
    <source>
        <dbReference type="Proteomes" id="UP000243406"/>
    </source>
</evidence>
<accession>A0A1T5A0J8</accession>
<gene>
    <name evidence="1" type="ORF">SAMN02745120_0593</name>
</gene>
<name>A0A1T5A0J8_9FIRM</name>
<organism evidence="1 2">
    <name type="scientific">Acetoanaerobium noterae</name>
    <dbReference type="NCBI Taxonomy" id="745369"/>
    <lineage>
        <taxon>Bacteria</taxon>
        <taxon>Bacillati</taxon>
        <taxon>Bacillota</taxon>
        <taxon>Clostridia</taxon>
        <taxon>Peptostreptococcales</taxon>
        <taxon>Filifactoraceae</taxon>
        <taxon>Acetoanaerobium</taxon>
    </lineage>
</organism>
<dbReference type="EMBL" id="FUYN01000001">
    <property type="protein sequence ID" value="SKB28289.1"/>
    <property type="molecule type" value="Genomic_DNA"/>
</dbReference>
<keyword evidence="2" id="KW-1185">Reference proteome</keyword>